<evidence type="ECO:0000313" key="1">
    <source>
        <dbReference type="EMBL" id="MBI3127603.1"/>
    </source>
</evidence>
<evidence type="ECO:0000313" key="2">
    <source>
        <dbReference type="Proteomes" id="UP000782312"/>
    </source>
</evidence>
<accession>A0A932MNC0</accession>
<sequence length="87" mass="9858">MKRKGRARADDLRAEYAFDYAKAVRGKYHRRLLREGANVAVLEPDAAEKFRDSAAVNDALRSLLQVSDSTRRLTARPKRKARKTDAA</sequence>
<proteinExistence type="predicted"/>
<comment type="caution">
    <text evidence="1">The sequence shown here is derived from an EMBL/GenBank/DDBJ whole genome shotgun (WGS) entry which is preliminary data.</text>
</comment>
<protein>
    <submittedName>
        <fullName evidence="1">Uncharacterized protein</fullName>
    </submittedName>
</protein>
<organism evidence="1 2">
    <name type="scientific">Tectimicrobiota bacterium</name>
    <dbReference type="NCBI Taxonomy" id="2528274"/>
    <lineage>
        <taxon>Bacteria</taxon>
        <taxon>Pseudomonadati</taxon>
        <taxon>Nitrospinota/Tectimicrobiota group</taxon>
        <taxon>Candidatus Tectimicrobiota</taxon>
    </lineage>
</organism>
<gene>
    <name evidence="1" type="ORF">HYZ11_08380</name>
</gene>
<dbReference type="Proteomes" id="UP000782312">
    <property type="component" value="Unassembled WGS sequence"/>
</dbReference>
<dbReference type="AlphaFoldDB" id="A0A932MNC0"/>
<dbReference type="EMBL" id="JACPUR010000018">
    <property type="protein sequence ID" value="MBI3127603.1"/>
    <property type="molecule type" value="Genomic_DNA"/>
</dbReference>
<reference evidence="1" key="1">
    <citation type="submission" date="2020-07" db="EMBL/GenBank/DDBJ databases">
        <title>Huge and variable diversity of episymbiotic CPR bacteria and DPANN archaea in groundwater ecosystems.</title>
        <authorList>
            <person name="He C.Y."/>
            <person name="Keren R."/>
            <person name="Whittaker M."/>
            <person name="Farag I.F."/>
            <person name="Doudna J."/>
            <person name="Cate J.H.D."/>
            <person name="Banfield J.F."/>
        </authorList>
    </citation>
    <scope>NUCLEOTIDE SEQUENCE</scope>
    <source>
        <strain evidence="1">NC_groundwater_763_Ag_S-0.2um_68_21</strain>
    </source>
</reference>
<name>A0A932MNC0_UNCTE</name>